<gene>
    <name evidence="2" type="ORF">LE_TR21157_c0_g1_i1_g.68012</name>
</gene>
<dbReference type="PANTHER" id="PTHR48449">
    <property type="entry name" value="DUF1985 DOMAIN-CONTAINING PROTEIN"/>
    <property type="match status" value="1"/>
</dbReference>
<evidence type="ECO:0000313" key="2">
    <source>
        <dbReference type="EMBL" id="JAU53793.1"/>
    </source>
</evidence>
<feature type="domain" description="DUF1985" evidence="1">
    <location>
        <begin position="72"/>
        <end position="189"/>
    </location>
</feature>
<evidence type="ECO:0000259" key="1">
    <source>
        <dbReference type="Pfam" id="PF09331"/>
    </source>
</evidence>
<dbReference type="AlphaFoldDB" id="A0A1J3GC12"/>
<dbReference type="Pfam" id="PF09331">
    <property type="entry name" value="DUF1985"/>
    <property type="match status" value="1"/>
</dbReference>
<name>A0A1J3GC12_NOCCA</name>
<organism evidence="2">
    <name type="scientific">Noccaea caerulescens</name>
    <name type="common">Alpine penny-cress</name>
    <name type="synonym">Thlaspi caerulescens</name>
    <dbReference type="NCBI Taxonomy" id="107243"/>
    <lineage>
        <taxon>Eukaryota</taxon>
        <taxon>Viridiplantae</taxon>
        <taxon>Streptophyta</taxon>
        <taxon>Embryophyta</taxon>
        <taxon>Tracheophyta</taxon>
        <taxon>Spermatophyta</taxon>
        <taxon>Magnoliopsida</taxon>
        <taxon>eudicotyledons</taxon>
        <taxon>Gunneridae</taxon>
        <taxon>Pentapetalae</taxon>
        <taxon>rosids</taxon>
        <taxon>malvids</taxon>
        <taxon>Brassicales</taxon>
        <taxon>Brassicaceae</taxon>
        <taxon>Coluteocarpeae</taxon>
        <taxon>Noccaea</taxon>
    </lineage>
</organism>
<dbReference type="EMBL" id="GEVL01023548">
    <property type="protein sequence ID" value="JAU53793.1"/>
    <property type="molecule type" value="Transcribed_RNA"/>
</dbReference>
<dbReference type="PANTHER" id="PTHR48449:SF1">
    <property type="entry name" value="DUF1985 DOMAIN-CONTAINING PROTEIN"/>
    <property type="match status" value="1"/>
</dbReference>
<proteinExistence type="predicted"/>
<reference evidence="2" key="1">
    <citation type="submission" date="2016-07" db="EMBL/GenBank/DDBJ databases">
        <title>De novo transcriptome assembly of four accessions of the metal hyperaccumulator plant Noccaea caerulescens.</title>
        <authorList>
            <person name="Blande D."/>
            <person name="Halimaa P."/>
            <person name="Tervahauta A.I."/>
            <person name="Aarts M.G."/>
            <person name="Karenlampi S.O."/>
        </authorList>
    </citation>
    <scope>NUCLEOTIDE SEQUENCE</scope>
</reference>
<protein>
    <recommendedName>
        <fullName evidence="1">DUF1985 domain-containing protein</fullName>
    </recommendedName>
</protein>
<sequence>MEDMGLPERMFMSGNEPTGRKRVNNYFTLRWVDHIKQALEEDQLELLAQSQFGSLMRMGNHTFAVMFVHYLLSRQLLTKKKYEMWWVFAGKPIRFGIGDFALVTGLNCESPEVEDRKGKKKRKTVAGGRTKEIHGRTGGPMWAALFSEVQKPTPSWIFDKLMRGRKYKDPLTRFRLALILLVDSLYLLPHSRLLHSLYR</sequence>
<dbReference type="InterPro" id="IPR015410">
    <property type="entry name" value="DUF1985"/>
</dbReference>
<accession>A0A1J3GC12</accession>